<dbReference type="Proteomes" id="UP001172155">
    <property type="component" value="Unassembled WGS sequence"/>
</dbReference>
<feature type="region of interest" description="Disordered" evidence="1">
    <location>
        <begin position="835"/>
        <end position="872"/>
    </location>
</feature>
<evidence type="ECO:0000256" key="1">
    <source>
        <dbReference type="SAM" id="MobiDB-lite"/>
    </source>
</evidence>
<proteinExistence type="predicted"/>
<evidence type="ECO:0000313" key="2">
    <source>
        <dbReference type="EMBL" id="KAK0746112.1"/>
    </source>
</evidence>
<organism evidence="2 3">
    <name type="scientific">Schizothecium vesticola</name>
    <dbReference type="NCBI Taxonomy" id="314040"/>
    <lineage>
        <taxon>Eukaryota</taxon>
        <taxon>Fungi</taxon>
        <taxon>Dikarya</taxon>
        <taxon>Ascomycota</taxon>
        <taxon>Pezizomycotina</taxon>
        <taxon>Sordariomycetes</taxon>
        <taxon>Sordariomycetidae</taxon>
        <taxon>Sordariales</taxon>
        <taxon>Schizotheciaceae</taxon>
        <taxon>Schizothecium</taxon>
    </lineage>
</organism>
<feature type="region of interest" description="Disordered" evidence="1">
    <location>
        <begin position="743"/>
        <end position="770"/>
    </location>
</feature>
<dbReference type="EMBL" id="JAUKUD010000004">
    <property type="protein sequence ID" value="KAK0746112.1"/>
    <property type="molecule type" value="Genomic_DNA"/>
</dbReference>
<name>A0AA40EV53_9PEZI</name>
<accession>A0AA40EV53</accession>
<comment type="caution">
    <text evidence="2">The sequence shown here is derived from an EMBL/GenBank/DDBJ whole genome shotgun (WGS) entry which is preliminary data.</text>
</comment>
<feature type="compositionally biased region" description="Low complexity" evidence="1">
    <location>
        <begin position="835"/>
        <end position="845"/>
    </location>
</feature>
<dbReference type="AlphaFoldDB" id="A0AA40EV53"/>
<gene>
    <name evidence="2" type="ORF">B0T18DRAFT_143946</name>
</gene>
<keyword evidence="3" id="KW-1185">Reference proteome</keyword>
<evidence type="ECO:0000313" key="3">
    <source>
        <dbReference type="Proteomes" id="UP001172155"/>
    </source>
</evidence>
<reference evidence="2" key="1">
    <citation type="submission" date="2023-06" db="EMBL/GenBank/DDBJ databases">
        <title>Genome-scale phylogeny and comparative genomics of the fungal order Sordariales.</title>
        <authorList>
            <consortium name="Lawrence Berkeley National Laboratory"/>
            <person name="Hensen N."/>
            <person name="Bonometti L."/>
            <person name="Westerberg I."/>
            <person name="Brannstrom I.O."/>
            <person name="Guillou S."/>
            <person name="Cros-Aarteil S."/>
            <person name="Calhoun S."/>
            <person name="Haridas S."/>
            <person name="Kuo A."/>
            <person name="Mondo S."/>
            <person name="Pangilinan J."/>
            <person name="Riley R."/>
            <person name="LaButti K."/>
            <person name="Andreopoulos B."/>
            <person name="Lipzen A."/>
            <person name="Chen C."/>
            <person name="Yanf M."/>
            <person name="Daum C."/>
            <person name="Ng V."/>
            <person name="Clum A."/>
            <person name="Steindorff A."/>
            <person name="Ohm R."/>
            <person name="Martin F."/>
            <person name="Silar P."/>
            <person name="Natvig D."/>
            <person name="Lalanne C."/>
            <person name="Gautier V."/>
            <person name="Ament-velasquez S.L."/>
            <person name="Kruys A."/>
            <person name="Hutchinson M.I."/>
            <person name="Powell A.J."/>
            <person name="Barry K."/>
            <person name="Miller A.N."/>
            <person name="Grigoriev I.V."/>
            <person name="Debuchy R."/>
            <person name="Gladieux P."/>
            <person name="Thoren M.H."/>
            <person name="Johannesson H."/>
        </authorList>
    </citation>
    <scope>NUCLEOTIDE SEQUENCE</scope>
    <source>
        <strain evidence="2">SMH3187-1</strain>
    </source>
</reference>
<sequence length="893" mass="97489">MITALFLDGKRRRSTTTPGEGSHRAPWYLTADGGLFDTPSFKWLVAAIKASCRLDYAGATALASIQAKFGGSLGKTVPIVATLETDWDPLRFIEQQGYKGPDWLPGVLTLSGTANNTQMLPCRQYLRQTWPFAGEIVLEALVDWIKAASSASRYRPPSIERRLFDGSWFEIASRERSQETTRPFLKCVGPSYSNSEIIEVFTWLASTLREASGAEIRYSVVHAKIQTRSRKVNVGLRLILSDETFIAKGDTGTEKIGNCWHDLFNNPVVSKGFPVPLRPPGTPGLEISLEAMGILVGAPRLTIFNNRAVLKGFNAAIFATACTDETVLWHLVVNKDGSRIRYSDKMVMESLPMEMPSAISSLQGKRHFLGWAPDVSYNIGSPSANYNIGWPSLDFVGPGCALEKLIISGGPGFLSAGAEFSLGRKDNSPLIRREMAYFDSLNSLSHSYIVLYDTLDCRAWLSNGLHTLLHLVRASLRHDKEFSDLADECLFDPLKLHEDPEPSSSKAAINFLRSRNNLEQPIFPGLDEIRTEQATSATQTLETEYRTSSRANLDGYASGVPLRLTPRSKLEGYRFMDVAIGRALSPRMVRLDASGGAGKSWVDFTRSIKAVTLFGEGFGELLKPRVPNNGNSSICDHWKTLPKGKDHLAVAAHDLVKIFRQEGSAAHTPLQLAAGIFWEPTALFGAFSCRGNRWRACNHAQALLPKSYFTPVQRHGAPPLHRLIGDNGAVVFGRSSIFPFSWPDRGGPTPAKVQASKSGIGEPSALEHPRPPVLLQSFPSTTRPLASAPPLQVLTTSSSATGLMGSQSSGIDIQEPAPLPGRHVPIDLSLLPTTPPTSISLPNSTATSQVLPTGSGEAVPEGNQSSNVDIQPEPTWGMRKLLEFFKGKFSLKD</sequence>
<protein>
    <submittedName>
        <fullName evidence="2">Uncharacterized protein</fullName>
    </submittedName>
</protein>